<evidence type="ECO:0000313" key="3">
    <source>
        <dbReference type="Proteomes" id="UP001178461"/>
    </source>
</evidence>
<sequence length="196" mass="19640">MTAAAAALCPFTQQALCKEGMRGGGEASWPGMKAAHRFCQNLPSPYNAAAAAAPPPHAGCCGRRPGGRAGNAQRQARDAGGSSSNEDGAAAGKDQRPARRRARVAPLKASSSSRARPAGASSRRSARWLAASPAAGGGSQAHNARALGAAAFGVGCSALPAQSLQAAASLARPEGAADPSPSQARRDGNSQMSRTW</sequence>
<feature type="compositionally biased region" description="Low complexity" evidence="1">
    <location>
        <begin position="70"/>
        <end position="81"/>
    </location>
</feature>
<protein>
    <submittedName>
        <fullName evidence="2">Uncharacterized protein</fullName>
    </submittedName>
</protein>
<evidence type="ECO:0000256" key="1">
    <source>
        <dbReference type="SAM" id="MobiDB-lite"/>
    </source>
</evidence>
<dbReference type="AlphaFoldDB" id="A0AA35KT82"/>
<keyword evidence="3" id="KW-1185">Reference proteome</keyword>
<evidence type="ECO:0000313" key="2">
    <source>
        <dbReference type="EMBL" id="CAI5783177.1"/>
    </source>
</evidence>
<feature type="region of interest" description="Disordered" evidence="1">
    <location>
        <begin position="166"/>
        <end position="196"/>
    </location>
</feature>
<feature type="region of interest" description="Disordered" evidence="1">
    <location>
        <begin position="62"/>
        <end position="141"/>
    </location>
</feature>
<reference evidence="2" key="1">
    <citation type="submission" date="2022-12" db="EMBL/GenBank/DDBJ databases">
        <authorList>
            <person name="Alioto T."/>
            <person name="Alioto T."/>
            <person name="Gomez Garrido J."/>
        </authorList>
    </citation>
    <scope>NUCLEOTIDE SEQUENCE</scope>
</reference>
<name>A0AA35KT82_9SAUR</name>
<gene>
    <name evidence="2" type="ORF">PODLI_1B032013</name>
</gene>
<dbReference type="Proteomes" id="UP001178461">
    <property type="component" value="Chromosome 8"/>
</dbReference>
<accession>A0AA35KT82</accession>
<dbReference type="EMBL" id="OX395133">
    <property type="protein sequence ID" value="CAI5783177.1"/>
    <property type="molecule type" value="Genomic_DNA"/>
</dbReference>
<organism evidence="2 3">
    <name type="scientific">Podarcis lilfordi</name>
    <name type="common">Lilford's wall lizard</name>
    <dbReference type="NCBI Taxonomy" id="74358"/>
    <lineage>
        <taxon>Eukaryota</taxon>
        <taxon>Metazoa</taxon>
        <taxon>Chordata</taxon>
        <taxon>Craniata</taxon>
        <taxon>Vertebrata</taxon>
        <taxon>Euteleostomi</taxon>
        <taxon>Lepidosauria</taxon>
        <taxon>Squamata</taxon>
        <taxon>Bifurcata</taxon>
        <taxon>Unidentata</taxon>
        <taxon>Episquamata</taxon>
        <taxon>Laterata</taxon>
        <taxon>Lacertibaenia</taxon>
        <taxon>Lacertidae</taxon>
        <taxon>Podarcis</taxon>
    </lineage>
</organism>
<proteinExistence type="predicted"/>
<feature type="compositionally biased region" description="Low complexity" evidence="1">
    <location>
        <begin position="104"/>
        <end position="134"/>
    </location>
</feature>